<dbReference type="EMBL" id="RHPO01000027">
    <property type="protein sequence ID" value="RRT89651.1"/>
    <property type="molecule type" value="Genomic_DNA"/>
</dbReference>
<dbReference type="Gene3D" id="3.90.180.10">
    <property type="entry name" value="Medium-chain alcohol dehydrogenases, catalytic domain"/>
    <property type="match status" value="1"/>
</dbReference>
<sequence>MLQLAKICETEVHAMVSSVNKAKLASKLGADYTINYKKEHINQIIDKYTNGQGYDVVFDNVGGENLFNSFALAKINGSIVSTLTRDKKIDISILHQKALNLHFVYMITPLIYYNLQGIDKLKEIMNQLTIWVGQSKLKPLINKVFDFDHVAEAHLYAQSGQGSGKTIVSISE</sequence>
<organism evidence="1 2">
    <name type="scientific">Empedobacter falsenii</name>
    <dbReference type="NCBI Taxonomy" id="343874"/>
    <lineage>
        <taxon>Bacteria</taxon>
        <taxon>Pseudomonadati</taxon>
        <taxon>Bacteroidota</taxon>
        <taxon>Flavobacteriia</taxon>
        <taxon>Flavobacteriales</taxon>
        <taxon>Weeksellaceae</taxon>
        <taxon>Empedobacter</taxon>
    </lineage>
</organism>
<dbReference type="Gene3D" id="3.40.50.720">
    <property type="entry name" value="NAD(P)-binding Rossmann-like Domain"/>
    <property type="match status" value="1"/>
</dbReference>
<accession>A0A427BJZ5</accession>
<gene>
    <name evidence="1" type="ORF">EGI89_11305</name>
</gene>
<dbReference type="Proteomes" id="UP000267844">
    <property type="component" value="Unassembled WGS sequence"/>
</dbReference>
<dbReference type="AlphaFoldDB" id="A0A427BJZ5"/>
<dbReference type="Pfam" id="PF13602">
    <property type="entry name" value="ADH_zinc_N_2"/>
    <property type="match status" value="1"/>
</dbReference>
<dbReference type="InterPro" id="IPR051397">
    <property type="entry name" value="Zn-ADH-like_protein"/>
</dbReference>
<evidence type="ECO:0000313" key="1">
    <source>
        <dbReference type="EMBL" id="RRT89651.1"/>
    </source>
</evidence>
<protein>
    <submittedName>
        <fullName evidence="1">Uncharacterized protein</fullName>
    </submittedName>
</protein>
<name>A0A427BJZ5_9FLAO</name>
<dbReference type="PANTHER" id="PTHR43677:SF4">
    <property type="entry name" value="QUINONE OXIDOREDUCTASE-LIKE PROTEIN 2"/>
    <property type="match status" value="1"/>
</dbReference>
<dbReference type="InterPro" id="IPR036291">
    <property type="entry name" value="NAD(P)-bd_dom_sf"/>
</dbReference>
<reference evidence="1 2" key="1">
    <citation type="submission" date="2018-10" db="EMBL/GenBank/DDBJ databases">
        <title>Transmission dynamics of multidrug resistant bacteria on intensive care unit surfaces.</title>
        <authorList>
            <person name="D'Souza A.W."/>
            <person name="Potter R.F."/>
            <person name="Wallace M."/>
            <person name="Shupe A."/>
            <person name="Patel S."/>
            <person name="Sun S."/>
            <person name="Gul D."/>
            <person name="Kwon J.H."/>
            <person name="Andleeb S."/>
            <person name="Burnham C.-A.D."/>
            <person name="Dantas G."/>
        </authorList>
    </citation>
    <scope>NUCLEOTIDE SEQUENCE [LARGE SCALE GENOMIC DNA]</scope>
    <source>
        <strain evidence="1 2">WF_348</strain>
    </source>
</reference>
<proteinExistence type="predicted"/>
<dbReference type="GO" id="GO:0016491">
    <property type="term" value="F:oxidoreductase activity"/>
    <property type="evidence" value="ECO:0007669"/>
    <property type="project" value="TreeGrafter"/>
</dbReference>
<dbReference type="PANTHER" id="PTHR43677">
    <property type="entry name" value="SHORT-CHAIN DEHYDROGENASE/REDUCTASE"/>
    <property type="match status" value="1"/>
</dbReference>
<dbReference type="SUPFAM" id="SSF51735">
    <property type="entry name" value="NAD(P)-binding Rossmann-fold domains"/>
    <property type="match status" value="1"/>
</dbReference>
<comment type="caution">
    <text evidence="1">The sequence shown here is derived from an EMBL/GenBank/DDBJ whole genome shotgun (WGS) entry which is preliminary data.</text>
</comment>
<dbReference type="RefSeq" id="WP_125350262.1">
    <property type="nucleotide sequence ID" value="NZ_RHPN01000027.1"/>
</dbReference>
<evidence type="ECO:0000313" key="2">
    <source>
        <dbReference type="Proteomes" id="UP000267844"/>
    </source>
</evidence>